<dbReference type="EMBL" id="CAJVPM010036873">
    <property type="protein sequence ID" value="CAG8693924.1"/>
    <property type="molecule type" value="Genomic_DNA"/>
</dbReference>
<evidence type="ECO:0000313" key="1">
    <source>
        <dbReference type="EMBL" id="CAG8693924.1"/>
    </source>
</evidence>
<dbReference type="Proteomes" id="UP000789860">
    <property type="component" value="Unassembled WGS sequence"/>
</dbReference>
<reference evidence="1" key="1">
    <citation type="submission" date="2021-06" db="EMBL/GenBank/DDBJ databases">
        <authorList>
            <person name="Kallberg Y."/>
            <person name="Tangrot J."/>
            <person name="Rosling A."/>
        </authorList>
    </citation>
    <scope>NUCLEOTIDE SEQUENCE</scope>
    <source>
        <strain evidence="1">AU212A</strain>
    </source>
</reference>
<sequence>TQKEQLLYYVARKTVPMDVKMRQIGLAQGLINFTRAFSPIKPCENVHTQKNRMVFHEPEKDYWIYVSIELGHIKKFTKDKDGKPKTVIEYLDSNLHDSGIKRMLEMGYEMYRVFNDTFDSTVRNLGVKALKNKLEEFFSTWVFEWDFDKTELTKTID</sequence>
<keyword evidence="2" id="KW-1185">Reference proteome</keyword>
<feature type="non-terminal residue" evidence="1">
    <location>
        <position position="157"/>
    </location>
</feature>
<evidence type="ECO:0000313" key="2">
    <source>
        <dbReference type="Proteomes" id="UP000789860"/>
    </source>
</evidence>
<proteinExistence type="predicted"/>
<comment type="caution">
    <text evidence="1">The sequence shown here is derived from an EMBL/GenBank/DDBJ whole genome shotgun (WGS) entry which is preliminary data.</text>
</comment>
<name>A0ACA9P602_9GLOM</name>
<organism evidence="1 2">
    <name type="scientific">Scutellospora calospora</name>
    <dbReference type="NCBI Taxonomy" id="85575"/>
    <lineage>
        <taxon>Eukaryota</taxon>
        <taxon>Fungi</taxon>
        <taxon>Fungi incertae sedis</taxon>
        <taxon>Mucoromycota</taxon>
        <taxon>Glomeromycotina</taxon>
        <taxon>Glomeromycetes</taxon>
        <taxon>Diversisporales</taxon>
        <taxon>Gigasporaceae</taxon>
        <taxon>Scutellospora</taxon>
    </lineage>
</organism>
<protein>
    <submittedName>
        <fullName evidence="1">1085_t:CDS:1</fullName>
    </submittedName>
</protein>
<gene>
    <name evidence="1" type="ORF">SCALOS_LOCUS10241</name>
</gene>
<feature type="non-terminal residue" evidence="1">
    <location>
        <position position="1"/>
    </location>
</feature>
<accession>A0ACA9P602</accession>